<keyword evidence="3" id="KW-1185">Reference proteome</keyword>
<gene>
    <name evidence="2" type="ORF">ACHHYP_12875</name>
</gene>
<dbReference type="Proteomes" id="UP000243579">
    <property type="component" value="Unassembled WGS sequence"/>
</dbReference>
<dbReference type="EMBL" id="JNBR01000124">
    <property type="protein sequence ID" value="OQR96985.1"/>
    <property type="molecule type" value="Genomic_DNA"/>
</dbReference>
<organism evidence="2 3">
    <name type="scientific">Achlya hypogyna</name>
    <name type="common">Oomycete</name>
    <name type="synonym">Protoachlya hypogyna</name>
    <dbReference type="NCBI Taxonomy" id="1202772"/>
    <lineage>
        <taxon>Eukaryota</taxon>
        <taxon>Sar</taxon>
        <taxon>Stramenopiles</taxon>
        <taxon>Oomycota</taxon>
        <taxon>Saprolegniomycetes</taxon>
        <taxon>Saprolegniales</taxon>
        <taxon>Achlyaceae</taxon>
        <taxon>Achlya</taxon>
    </lineage>
</organism>
<feature type="coiled-coil region" evidence="1">
    <location>
        <begin position="257"/>
        <end position="284"/>
    </location>
</feature>
<dbReference type="OrthoDB" id="167534at2759"/>
<dbReference type="Gene3D" id="1.20.5.170">
    <property type="match status" value="1"/>
</dbReference>
<reference evidence="2 3" key="1">
    <citation type="journal article" date="2014" name="Genome Biol. Evol.">
        <title>The secreted proteins of Achlya hypogyna and Thraustotheca clavata identify the ancestral oomycete secretome and reveal gene acquisitions by horizontal gene transfer.</title>
        <authorList>
            <person name="Misner I."/>
            <person name="Blouin N."/>
            <person name="Leonard G."/>
            <person name="Richards T.A."/>
            <person name="Lane C.E."/>
        </authorList>
    </citation>
    <scope>NUCLEOTIDE SEQUENCE [LARGE SCALE GENOMIC DNA]</scope>
    <source>
        <strain evidence="2 3">ATCC 48635</strain>
    </source>
</reference>
<evidence type="ECO:0000313" key="3">
    <source>
        <dbReference type="Proteomes" id="UP000243579"/>
    </source>
</evidence>
<evidence type="ECO:0000256" key="1">
    <source>
        <dbReference type="SAM" id="Coils"/>
    </source>
</evidence>
<comment type="caution">
    <text evidence="2">The sequence shown here is derived from an EMBL/GenBank/DDBJ whole genome shotgun (WGS) entry which is preliminary data.</text>
</comment>
<evidence type="ECO:0000313" key="2">
    <source>
        <dbReference type="EMBL" id="OQR96985.1"/>
    </source>
</evidence>
<accession>A0A1V9ZG77</accession>
<dbReference type="AlphaFoldDB" id="A0A1V9ZG77"/>
<name>A0A1V9ZG77_ACHHY</name>
<keyword evidence="1" id="KW-0175">Coiled coil</keyword>
<sequence>MDRTAEQLRSKHVRTLELLQKTLDENAEMKKRLESKGGFQLAMGQGVDLSKRVYELENEIDRLKKQCTSLTQTNDSDRVKCLEQRVRELETANFNLQYNLTGKQLLVTELQQERTELRESMTAAVAKADARGAQDAEVLAKALAARANAEAECLRMTDTIEKLQKKEWTFAEQIEALRAQKAAFENEHAALYRTLEEKERQMDEDRERLRRTQDELDKLRGNQRAPRLPELRGDVAQAPQITPEALDEALRPVLTRNKQLMRDNQTLREQVESLSSELSQVQHRLASATTFAAHIDLKKENFLLRQQIEEMQGLQKKFLGTAKKQTFQFTNQRG</sequence>
<dbReference type="STRING" id="1202772.A0A1V9ZG77"/>
<proteinExistence type="predicted"/>
<feature type="coiled-coil region" evidence="1">
    <location>
        <begin position="16"/>
        <end position="222"/>
    </location>
</feature>
<protein>
    <submittedName>
        <fullName evidence="2">Uncharacterized protein</fullName>
    </submittedName>
</protein>